<proteinExistence type="predicted"/>
<reference evidence="2" key="1">
    <citation type="submission" date="2015-07" db="EMBL/GenBank/DDBJ databases">
        <authorList>
            <person name="Rodrigo-Torres Lidia"/>
            <person name="Arahal R.David."/>
        </authorList>
    </citation>
    <scope>NUCLEOTIDE SEQUENCE [LARGE SCALE GENOMIC DNA]</scope>
    <source>
        <strain evidence="2">CECT 5096</strain>
    </source>
</reference>
<dbReference type="RefSeq" id="WP_055391859.1">
    <property type="nucleotide sequence ID" value="NZ_CXWA01000019.1"/>
</dbReference>
<sequence>MNNCLRAVYFDDEVNVSGNWRDIWEETLGRISEKSDVVLTSKFDAEEIEKHKPHIVIVDNVVSEDIYHENVDVGANFIAKYKDKYPEIVFILFTQASFSIKTLGNIYPNPDILIPKTHILNEKYREKYIAPRIKQLLKRMPIENVHFSHADERRDQSISVDTIRVILEQCLFSATRYGKKLIDDVSLSVLHGGKSGASVYLANVSGIDQRKNVPCVFRLTAKQDIEEEVANYKQYAWLQMPHNSRVELLGEGYCGETGGALYAFALGRQGNATTLTKIISEKDEGSSAAVFEAICKRIFGLENIGWYESFPESDELPVGLYFSNRTEYAPEKDNRRYSSINRNYSNLSFENNFSIDSEKLVHSGQIYQVPRNLIDKWHGDRLKMCVCHGDLNTNNIITREKLTKISLIDFEYTGVDHIFKDYISLEVSARCYAHEFAEVTKLEDAIKYERERISKFKLVDTNKFSSNNPVDIIRREFLFNNPKLNQENIVFLYLLCLSFHLQKVLALSDWSQAQFSCLLGSFIATLEELSD</sequence>
<dbReference type="AlphaFoldDB" id="A0A0M7B1Q9"/>
<dbReference type="GO" id="GO:0016740">
    <property type="term" value="F:transferase activity"/>
    <property type="evidence" value="ECO:0007669"/>
    <property type="project" value="UniProtKB-KW"/>
</dbReference>
<dbReference type="SUPFAM" id="SSF56112">
    <property type="entry name" value="Protein kinase-like (PK-like)"/>
    <property type="match status" value="1"/>
</dbReference>
<keyword evidence="1" id="KW-0808">Transferase</keyword>
<evidence type="ECO:0000313" key="2">
    <source>
        <dbReference type="Proteomes" id="UP000049983"/>
    </source>
</evidence>
<name>A0A0M7B1Q9_9HYPH</name>
<dbReference type="Pfam" id="PF01633">
    <property type="entry name" value="Choline_kinase"/>
    <property type="match status" value="1"/>
</dbReference>
<protein>
    <submittedName>
        <fullName evidence="1">Phosphotransferase enzyme family protein</fullName>
    </submittedName>
</protein>
<organism evidence="1 2">
    <name type="scientific">Roseibium album</name>
    <dbReference type="NCBI Taxonomy" id="311410"/>
    <lineage>
        <taxon>Bacteria</taxon>
        <taxon>Pseudomonadati</taxon>
        <taxon>Pseudomonadota</taxon>
        <taxon>Alphaproteobacteria</taxon>
        <taxon>Hyphomicrobiales</taxon>
        <taxon>Stappiaceae</taxon>
        <taxon>Roseibium</taxon>
    </lineage>
</organism>
<evidence type="ECO:0000313" key="1">
    <source>
        <dbReference type="EMBL" id="CTQ79473.1"/>
    </source>
</evidence>
<accession>A0A0M7B1Q9</accession>
<dbReference type="GeneID" id="97673436"/>
<dbReference type="STRING" id="311410.LA5095_06231"/>
<dbReference type="InterPro" id="IPR011009">
    <property type="entry name" value="Kinase-like_dom_sf"/>
</dbReference>
<gene>
    <name evidence="1" type="ORF">LA5096_06212</name>
</gene>
<dbReference type="Gene3D" id="3.90.1200.10">
    <property type="match status" value="1"/>
</dbReference>
<dbReference type="OrthoDB" id="3806873at2"/>
<dbReference type="EMBL" id="CXWC01000019">
    <property type="protein sequence ID" value="CTQ79473.1"/>
    <property type="molecule type" value="Genomic_DNA"/>
</dbReference>
<keyword evidence="2" id="KW-1185">Reference proteome</keyword>
<dbReference type="Proteomes" id="UP000049983">
    <property type="component" value="Unassembled WGS sequence"/>
</dbReference>